<dbReference type="InterPro" id="IPR000792">
    <property type="entry name" value="Tscrpt_reg_LuxR_C"/>
</dbReference>
<dbReference type="SMART" id="SM00421">
    <property type="entry name" value="HTH_LUXR"/>
    <property type="match status" value="1"/>
</dbReference>
<dbReference type="GO" id="GO:0016887">
    <property type="term" value="F:ATP hydrolysis activity"/>
    <property type="evidence" value="ECO:0007669"/>
    <property type="project" value="InterPro"/>
</dbReference>
<dbReference type="Pfam" id="PF13401">
    <property type="entry name" value="AAA_22"/>
    <property type="match status" value="1"/>
</dbReference>
<organism evidence="5 6">
    <name type="scientific">Zavarzinia compransoris</name>
    <dbReference type="NCBI Taxonomy" id="1264899"/>
    <lineage>
        <taxon>Bacteria</taxon>
        <taxon>Pseudomonadati</taxon>
        <taxon>Pseudomonadota</taxon>
        <taxon>Alphaproteobacteria</taxon>
        <taxon>Rhodospirillales</taxon>
        <taxon>Zavarziniaceae</taxon>
        <taxon>Zavarzinia</taxon>
    </lineage>
</organism>
<comment type="caution">
    <text evidence="5">The sequence shown here is derived from an EMBL/GenBank/DDBJ whole genome shotgun (WGS) entry which is preliminary data.</text>
</comment>
<dbReference type="OrthoDB" id="9807052at2"/>
<dbReference type="PANTHER" id="PTHR44688:SF16">
    <property type="entry name" value="DNA-BINDING TRANSCRIPTIONAL ACTIVATOR DEVR_DOSR"/>
    <property type="match status" value="1"/>
</dbReference>
<dbReference type="Pfam" id="PF00196">
    <property type="entry name" value="GerE"/>
    <property type="match status" value="1"/>
</dbReference>
<dbReference type="InterPro" id="IPR049945">
    <property type="entry name" value="AAA_22"/>
</dbReference>
<keyword evidence="6" id="KW-1185">Reference proteome</keyword>
<keyword evidence="2" id="KW-0238">DNA-binding</keyword>
<feature type="domain" description="HTH luxR-type" evidence="4">
    <location>
        <begin position="832"/>
        <end position="897"/>
    </location>
</feature>
<dbReference type="InterPro" id="IPR016032">
    <property type="entry name" value="Sig_transdc_resp-reg_C-effctor"/>
</dbReference>
<evidence type="ECO:0000256" key="2">
    <source>
        <dbReference type="ARBA" id="ARBA00023125"/>
    </source>
</evidence>
<dbReference type="GO" id="GO:0003677">
    <property type="term" value="F:DNA binding"/>
    <property type="evidence" value="ECO:0007669"/>
    <property type="project" value="UniProtKB-KW"/>
</dbReference>
<dbReference type="GO" id="GO:0006355">
    <property type="term" value="P:regulation of DNA-templated transcription"/>
    <property type="evidence" value="ECO:0007669"/>
    <property type="project" value="InterPro"/>
</dbReference>
<protein>
    <recommendedName>
        <fullName evidence="4">HTH luxR-type domain-containing protein</fullName>
    </recommendedName>
</protein>
<dbReference type="PROSITE" id="PS00622">
    <property type="entry name" value="HTH_LUXR_1"/>
    <property type="match status" value="1"/>
</dbReference>
<keyword evidence="1" id="KW-0805">Transcription regulation</keyword>
<dbReference type="EMBL" id="QGLF01000007">
    <property type="protein sequence ID" value="PWR17978.1"/>
    <property type="molecule type" value="Genomic_DNA"/>
</dbReference>
<evidence type="ECO:0000259" key="4">
    <source>
        <dbReference type="PROSITE" id="PS50043"/>
    </source>
</evidence>
<keyword evidence="3" id="KW-0804">Transcription</keyword>
<dbReference type="Proteomes" id="UP000246077">
    <property type="component" value="Unassembled WGS sequence"/>
</dbReference>
<dbReference type="InterPro" id="IPR011990">
    <property type="entry name" value="TPR-like_helical_dom_sf"/>
</dbReference>
<dbReference type="InterPro" id="IPR027417">
    <property type="entry name" value="P-loop_NTPase"/>
</dbReference>
<dbReference type="RefSeq" id="WP_109923112.1">
    <property type="nucleotide sequence ID" value="NZ_QGLF01000007.1"/>
</dbReference>
<dbReference type="PRINTS" id="PR00038">
    <property type="entry name" value="HTHLUXR"/>
</dbReference>
<dbReference type="PANTHER" id="PTHR44688">
    <property type="entry name" value="DNA-BINDING TRANSCRIPTIONAL ACTIVATOR DEVR_DOSR"/>
    <property type="match status" value="1"/>
</dbReference>
<dbReference type="AlphaFoldDB" id="A0A317DTG3"/>
<sequence>MAFADMEGGARPAVELRAHRFGSEALQPALRRDPGAGTADGVVARPRLERQLIAAANNNLITTLVGPEGTGKTTALAAVERECRRLRQPAVVIACAGPDGEAAHFAASVRRAVELATGQDARCPDSMLAALLNRAAAANAPVTFIVDDFDLADHKPQRALIVDLLHGGRGEIRVVVASRFKLRCGLGSPMLDSKLADFGMEALAFTAEEAVQLFPGPLSADEEQGLARLLERTGGWPLALQMAVRRHRAGESLAAIAADLSGASPAFEALFDRCLEELPPAPRAAATILGPIGTAPAELIAELLDSGPIDTFEALTDTCPFVAFAGGNSEDLRLHPLFRDYLLARLRREQPQRCQHLLERAAIWFERRGDGIAAARCWLRAGQADRAARWLERAGNRPQGPQPIPLRGEELPAAVTLTPESAFRVGRGRAFQGDRADTAHLLEHSPSLATMNGDDKARMQLLRLLVAFGYDDFDLVRAEAGRWLTDYRSARTMDRVIAALALALACNALLDPVKANVALDQARGDAARSDSAYLHTWIAIIAGLLALDGGNPAQALAEMERALAHTGCQGAIRRTCELVRAECLYETGQTQAAAQVLERNLVEGLRHGVTETAMAGLETAIRLRELEAGAVAALTLSREAEHTIERRFGNRARSHLRLARIETVLRQPDDRRAVQFDGELTELDILADGDARHSPSTLERLRLAVARRHIAEGDSRAGLALLGPILAQSLASRRLRVWARASVLKAAAQVDEGDAGAALKTVWAAIERTAPRGLYRSFLDDAALLRPLAPLLLDHVRRLGGGGDPGCLAVAEAIAKACAVPDQPPASAAAVADMPIEALTSGEIKVLSLAASGLKNAEIAERMLVAVPTVKWHLHNIFGKLGVRTRTAAIAKARETGVLS</sequence>
<dbReference type="SMART" id="SM00382">
    <property type="entry name" value="AAA"/>
    <property type="match status" value="1"/>
</dbReference>
<dbReference type="CDD" id="cd06170">
    <property type="entry name" value="LuxR_C_like"/>
    <property type="match status" value="1"/>
</dbReference>
<dbReference type="SUPFAM" id="SSF46894">
    <property type="entry name" value="C-terminal effector domain of the bipartite response regulators"/>
    <property type="match status" value="1"/>
</dbReference>
<dbReference type="Gene3D" id="3.40.50.300">
    <property type="entry name" value="P-loop containing nucleotide triphosphate hydrolases"/>
    <property type="match status" value="1"/>
</dbReference>
<name>A0A317DTG3_9PROT</name>
<dbReference type="Gene3D" id="1.10.10.10">
    <property type="entry name" value="Winged helix-like DNA-binding domain superfamily/Winged helix DNA-binding domain"/>
    <property type="match status" value="1"/>
</dbReference>
<accession>A0A317DTG3</accession>
<dbReference type="InterPro" id="IPR003593">
    <property type="entry name" value="AAA+_ATPase"/>
</dbReference>
<dbReference type="PROSITE" id="PS50043">
    <property type="entry name" value="HTH_LUXR_2"/>
    <property type="match status" value="1"/>
</dbReference>
<dbReference type="SUPFAM" id="SSF52540">
    <property type="entry name" value="P-loop containing nucleoside triphosphate hydrolases"/>
    <property type="match status" value="1"/>
</dbReference>
<gene>
    <name evidence="5" type="ORF">DKG75_20775</name>
</gene>
<dbReference type="InterPro" id="IPR036388">
    <property type="entry name" value="WH-like_DNA-bd_sf"/>
</dbReference>
<evidence type="ECO:0000313" key="6">
    <source>
        <dbReference type="Proteomes" id="UP000246077"/>
    </source>
</evidence>
<evidence type="ECO:0000313" key="5">
    <source>
        <dbReference type="EMBL" id="PWR17978.1"/>
    </source>
</evidence>
<reference evidence="6" key="1">
    <citation type="submission" date="2018-05" db="EMBL/GenBank/DDBJ databases">
        <title>Zavarzinia sp. HR-AS.</title>
        <authorList>
            <person name="Lee Y."/>
            <person name="Jeon C.O."/>
        </authorList>
    </citation>
    <scope>NUCLEOTIDE SEQUENCE [LARGE SCALE GENOMIC DNA]</scope>
    <source>
        <strain evidence="6">DSM 1231</strain>
    </source>
</reference>
<dbReference type="Gene3D" id="1.25.40.10">
    <property type="entry name" value="Tetratricopeptide repeat domain"/>
    <property type="match status" value="1"/>
</dbReference>
<evidence type="ECO:0000256" key="3">
    <source>
        <dbReference type="ARBA" id="ARBA00023163"/>
    </source>
</evidence>
<proteinExistence type="predicted"/>
<evidence type="ECO:0000256" key="1">
    <source>
        <dbReference type="ARBA" id="ARBA00023015"/>
    </source>
</evidence>